<dbReference type="Proteomes" id="UP000533953">
    <property type="component" value="Unassembled WGS sequence"/>
</dbReference>
<reference evidence="1 2" key="1">
    <citation type="submission" date="2020-03" db="EMBL/GenBank/DDBJ databases">
        <title>Soil Listeria distribution.</title>
        <authorList>
            <person name="Liao J."/>
            <person name="Wiedmann M."/>
        </authorList>
    </citation>
    <scope>NUCLEOTIDE SEQUENCE [LARGE SCALE GENOMIC DNA]</scope>
    <source>
        <strain evidence="1 2">FSL L7-1547</strain>
    </source>
</reference>
<gene>
    <name evidence="1" type="ORF">HCI99_08730</name>
</gene>
<evidence type="ECO:0000313" key="1">
    <source>
        <dbReference type="EMBL" id="MBC1491915.1"/>
    </source>
</evidence>
<dbReference type="AlphaFoldDB" id="A0A7X1CC36"/>
<name>A0A7X1CC36_9LIST</name>
<evidence type="ECO:0000313" key="2">
    <source>
        <dbReference type="Proteomes" id="UP000533953"/>
    </source>
</evidence>
<accession>A0A7X1CC36</accession>
<sequence>MTKDEDLINLIGKLEKELSYNSGNLSDWKSALQYVDRFFEASDSNKENAFILGDYKSAGAVFRIFYNQLDDVIKNIEKQEESCLVILEEKVN</sequence>
<proteinExistence type="predicted"/>
<protein>
    <submittedName>
        <fullName evidence="1">Uncharacterized protein</fullName>
    </submittedName>
</protein>
<comment type="caution">
    <text evidence="1">The sequence shown here is derived from an EMBL/GenBank/DDBJ whole genome shotgun (WGS) entry which is preliminary data.</text>
</comment>
<dbReference type="RefSeq" id="WP_185402338.1">
    <property type="nucleotide sequence ID" value="NZ_JAARRO010000007.1"/>
</dbReference>
<organism evidence="1 2">
    <name type="scientific">Listeria booriae</name>
    <dbReference type="NCBI Taxonomy" id="1552123"/>
    <lineage>
        <taxon>Bacteria</taxon>
        <taxon>Bacillati</taxon>
        <taxon>Bacillota</taxon>
        <taxon>Bacilli</taxon>
        <taxon>Bacillales</taxon>
        <taxon>Listeriaceae</taxon>
        <taxon>Listeria</taxon>
    </lineage>
</organism>
<dbReference type="EMBL" id="JAASTX010000009">
    <property type="protein sequence ID" value="MBC1491915.1"/>
    <property type="molecule type" value="Genomic_DNA"/>
</dbReference>